<sequence length="294" mass="33869">MGNITEVMTCEKQSNGSPCKKIDKDHYVDLRTGELCEYEHSENRGENLHGIRQTLNRIRALINTNVTEPLNCRWVTLTYRQEENTPMTDTKKLYFDYFKFWKRFCYWCKTNGYGKPEYISVIEPQGSGAWHVHSFFIWQEKAPFIPNDKMAELWGQGFTKTKQPQDCDNVGAYFSAYLGDMPLDEVQHMSKDKQLQALSASGQVDEKEFSDDAGAVKKKKFVKGGRLFLYPPGMNIIRSSKGVKQPEVEYMSRETAQKKVSSAKETFSCAYEIVGDDGQVVNRISKAYYNSKRK</sequence>
<dbReference type="EMBL" id="LN853420">
    <property type="protein sequence ID" value="CRY95901.1"/>
    <property type="molecule type" value="Genomic_DNA"/>
</dbReference>
<accession>A0A0H5Q1N5</accession>
<proteinExistence type="predicted"/>
<dbReference type="InterPro" id="IPR056906">
    <property type="entry name" value="ORF2/G2P_dom"/>
</dbReference>
<reference evidence="2" key="2">
    <citation type="submission" date="2015-07" db="EMBL/GenBank/DDBJ databases">
        <title>Plasmids, circular viruses and viroids from rat gut.</title>
        <authorList>
            <person name="Jorgensen T.J."/>
            <person name="Hansen M.A."/>
            <person name="Xu Z."/>
            <person name="Tabak M.A."/>
            <person name="Sorensen S.J."/>
            <person name="Hansen L.H."/>
        </authorList>
    </citation>
    <scope>NUCLEOTIDE SEQUENCE</scope>
    <source>
        <strain evidence="2">RGFK0813</strain>
    </source>
</reference>
<evidence type="ECO:0000313" key="2">
    <source>
        <dbReference type="EMBL" id="CRY95901.1"/>
    </source>
</evidence>
<evidence type="ECO:0000259" key="1">
    <source>
        <dbReference type="Pfam" id="PF23343"/>
    </source>
</evidence>
<feature type="domain" description="Replication-associated protein ORF2/G2P" evidence="1">
    <location>
        <begin position="73"/>
        <end position="179"/>
    </location>
</feature>
<dbReference type="Pfam" id="PF23343">
    <property type="entry name" value="REP_ORF2-G2P"/>
    <property type="match status" value="1"/>
</dbReference>
<name>A0A0H5Q1N5_9ZZZZ</name>
<reference evidence="2" key="1">
    <citation type="submission" date="2015-06" db="EMBL/GenBank/DDBJ databases">
        <authorList>
            <person name="Joergensen T."/>
        </authorList>
    </citation>
    <scope>NUCLEOTIDE SEQUENCE</scope>
    <source>
        <strain evidence="2">RGFK0813</strain>
    </source>
</reference>
<protein>
    <recommendedName>
        <fullName evidence="1">Replication-associated protein ORF2/G2P domain-containing protein</fullName>
    </recommendedName>
</protein>
<dbReference type="AlphaFoldDB" id="A0A0H5Q1N5"/>
<organism evidence="2">
    <name type="scientific">uncultured prokaryote</name>
    <dbReference type="NCBI Taxonomy" id="198431"/>
    <lineage>
        <taxon>unclassified sequences</taxon>
        <taxon>environmental samples</taxon>
    </lineage>
</organism>